<protein>
    <submittedName>
        <fullName evidence="1">Uncharacterized protein</fullName>
    </submittedName>
</protein>
<evidence type="ECO:0000313" key="1">
    <source>
        <dbReference type="EMBL" id="WAR09410.1"/>
    </source>
</evidence>
<accession>A0ABY7EHD5</accession>
<sequence length="126" mass="14473">MIRGHLEKKTCRTFYAQGDADIYTYSIKQWSLRPQQTVLIGYRSASIMMILLIHHTNIESHDLFFQPEPKMSTKNPRVRTAKFSSSSWVPECALTSSSCMRSLGVTRHIACVAFVKSRPQEIHNKL</sequence>
<proteinExistence type="predicted"/>
<reference evidence="1" key="1">
    <citation type="submission" date="2022-11" db="EMBL/GenBank/DDBJ databases">
        <title>Centuries of genome instability and evolution in soft-shell clam transmissible cancer (bioRxiv).</title>
        <authorList>
            <person name="Hart S.F.M."/>
            <person name="Yonemitsu M.A."/>
            <person name="Giersch R.M."/>
            <person name="Beal B.F."/>
            <person name="Arriagada G."/>
            <person name="Davis B.W."/>
            <person name="Ostrander E.A."/>
            <person name="Goff S.P."/>
            <person name="Metzger M.J."/>
        </authorList>
    </citation>
    <scope>NUCLEOTIDE SEQUENCE</scope>
    <source>
        <strain evidence="1">MELC-2E11</strain>
        <tissue evidence="1">Siphon/mantle</tissue>
    </source>
</reference>
<keyword evidence="2" id="KW-1185">Reference proteome</keyword>
<dbReference type="Proteomes" id="UP001164746">
    <property type="component" value="Chromosome 6"/>
</dbReference>
<name>A0ABY7EHD5_MYAAR</name>
<organism evidence="1 2">
    <name type="scientific">Mya arenaria</name>
    <name type="common">Soft-shell clam</name>
    <dbReference type="NCBI Taxonomy" id="6604"/>
    <lineage>
        <taxon>Eukaryota</taxon>
        <taxon>Metazoa</taxon>
        <taxon>Spiralia</taxon>
        <taxon>Lophotrochozoa</taxon>
        <taxon>Mollusca</taxon>
        <taxon>Bivalvia</taxon>
        <taxon>Autobranchia</taxon>
        <taxon>Heteroconchia</taxon>
        <taxon>Euheterodonta</taxon>
        <taxon>Imparidentia</taxon>
        <taxon>Neoheterodontei</taxon>
        <taxon>Myida</taxon>
        <taxon>Myoidea</taxon>
        <taxon>Myidae</taxon>
        <taxon>Mya</taxon>
    </lineage>
</organism>
<dbReference type="EMBL" id="CP111017">
    <property type="protein sequence ID" value="WAR09410.1"/>
    <property type="molecule type" value="Genomic_DNA"/>
</dbReference>
<gene>
    <name evidence="1" type="ORF">MAR_019368</name>
</gene>
<evidence type="ECO:0000313" key="2">
    <source>
        <dbReference type="Proteomes" id="UP001164746"/>
    </source>
</evidence>